<organism evidence="3 4">
    <name type="scientific">Linum tenue</name>
    <dbReference type="NCBI Taxonomy" id="586396"/>
    <lineage>
        <taxon>Eukaryota</taxon>
        <taxon>Viridiplantae</taxon>
        <taxon>Streptophyta</taxon>
        <taxon>Embryophyta</taxon>
        <taxon>Tracheophyta</taxon>
        <taxon>Spermatophyta</taxon>
        <taxon>Magnoliopsida</taxon>
        <taxon>eudicotyledons</taxon>
        <taxon>Gunneridae</taxon>
        <taxon>Pentapetalae</taxon>
        <taxon>rosids</taxon>
        <taxon>fabids</taxon>
        <taxon>Malpighiales</taxon>
        <taxon>Linaceae</taxon>
        <taxon>Linum</taxon>
    </lineage>
</organism>
<protein>
    <recommendedName>
        <fullName evidence="5">Glycosyl transferase family 1 domain-containing protein</fullName>
    </recommendedName>
</protein>
<keyword evidence="4" id="KW-1185">Reference proteome</keyword>
<feature type="compositionally biased region" description="Basic and acidic residues" evidence="1">
    <location>
        <begin position="983"/>
        <end position="998"/>
    </location>
</feature>
<evidence type="ECO:0000256" key="1">
    <source>
        <dbReference type="SAM" id="MobiDB-lite"/>
    </source>
</evidence>
<keyword evidence="2" id="KW-0812">Transmembrane</keyword>
<feature type="transmembrane region" description="Helical" evidence="2">
    <location>
        <begin position="49"/>
        <end position="70"/>
    </location>
</feature>
<evidence type="ECO:0000256" key="2">
    <source>
        <dbReference type="SAM" id="Phobius"/>
    </source>
</evidence>
<keyword evidence="2" id="KW-1133">Transmembrane helix</keyword>
<dbReference type="SUPFAM" id="SSF53756">
    <property type="entry name" value="UDP-Glycosyltransferase/glycogen phosphorylase"/>
    <property type="match status" value="1"/>
</dbReference>
<dbReference type="Gene3D" id="3.40.50.2000">
    <property type="entry name" value="Glycogen Phosphorylase B"/>
    <property type="match status" value="1"/>
</dbReference>
<dbReference type="AlphaFoldDB" id="A0AAV0PGG8"/>
<keyword evidence="2" id="KW-0472">Membrane</keyword>
<feature type="region of interest" description="Disordered" evidence="1">
    <location>
        <begin position="983"/>
        <end position="1023"/>
    </location>
</feature>
<gene>
    <name evidence="3" type="ORF">LITE_LOCUS38364</name>
</gene>
<accession>A0AAV0PGG8</accession>
<comment type="caution">
    <text evidence="3">The sequence shown here is derived from an EMBL/GenBank/DDBJ whole genome shotgun (WGS) entry which is preliminary data.</text>
</comment>
<dbReference type="Pfam" id="PF13692">
    <property type="entry name" value="Glyco_trans_1_4"/>
    <property type="match status" value="1"/>
</dbReference>
<evidence type="ECO:0000313" key="4">
    <source>
        <dbReference type="Proteomes" id="UP001154282"/>
    </source>
</evidence>
<feature type="compositionally biased region" description="Basic residues" evidence="1">
    <location>
        <begin position="999"/>
        <end position="1017"/>
    </location>
</feature>
<sequence length="1040" mass="119661">MGSLDSGFPLKRDGGLFRSSSAGKTEKNQFLQKPRSRFSRFFFLKKLDYLLWICTVAVFLFFVVVFQMFLPGSVIEKSEGSAADLGLLSADFAYLKQMGGLDFGDDVEFKPSQLIEKFQMEAQRELHPSSTSNKTQLQRFANRKPQLALVFSDLLVEPQQLLMVTATTALQEMGYSIQVYSLEDGPVHNIWKSMGVPVSTLKDEKTNMIVDWLNYDGIIVNSLEAKEVISCLMQEPFKSVPLIWTIRDSTLAVRLRQYDSSGQIDLIDNWKKVFNRASVVLFPNHVLPMMYAAFDAGNYYVVPGSPAEAWGLDDTSTLYNESRVRMGYGSDDTVIVVAGSQFLYRGLWLEHALVLQALLPICSNFPLEKNSSSLKIIVLSGNSNSNYSMAVEAIAAKLKYPNGVVKHKGVDEDASTVISASDLVIYGSFNEEQSFPEVVMKAMSMAKPVIAPDLAMIKKYVDDRVNGFLFPKDKIKDLTELLLHLMPRGKLSPLVHEVASEGKVTAKNLMVSETIESYALLLQNVLKLPSEVIPPRAVTEIPPILKVEWRWRLFQPFFNSTNEDRALKSFRFLDRFEELWNYTHTEGYGSRGGPDDSFIYEIWVDQKNEQILHSRKRREEEELKDRTDQPRGTWEEVYRSARRADRVKNDLRERDEGELERTGQPLCIYEPYFGEGTWSFLHSQSLYRGIGLSAKGRRPMTDDIDAPSRLQLLNDPYYRDTLSEYGAFFAVANRFDRVHKNAWIGFHSWRATARKASLSKVAENALLDAIQTRKYGDTLFFWVRMDNDPRNHIQQDFWSFCDAINAGNCKLAFSKALSKMYGIKGGLDVLPPMPVDGDTWSVMSSWAMPSRSYLEFVMFSRMFVDALDADMYDEHRQSGHCFLSLYKDRHCYSRILELLVNVWAYHSARQMVYVNPETGVMHEQHSMKSRRGKMWAKWFSFATLKSMDEELAEEADSDHRSKRWLWPSTGEIFWQGMYEKERSMRNQEKEKRKQQSKDKLKRMKGRHRQKVLGKYRKPSPEEMVTMMENSTMLNRSRKLL</sequence>
<proteinExistence type="predicted"/>
<dbReference type="Proteomes" id="UP001154282">
    <property type="component" value="Unassembled WGS sequence"/>
</dbReference>
<reference evidence="3" key="1">
    <citation type="submission" date="2022-08" db="EMBL/GenBank/DDBJ databases">
        <authorList>
            <person name="Gutierrez-Valencia J."/>
        </authorList>
    </citation>
    <scope>NUCLEOTIDE SEQUENCE</scope>
</reference>
<dbReference type="PANTHER" id="PTHR46635">
    <property type="entry name" value="GLYCOSYL TRANSFERASE FAMILY 1 PROTEIN"/>
    <property type="match status" value="1"/>
</dbReference>
<evidence type="ECO:0008006" key="5">
    <source>
        <dbReference type="Google" id="ProtNLM"/>
    </source>
</evidence>
<dbReference type="PANTHER" id="PTHR46635:SF1">
    <property type="entry name" value="GLYCOSYL TRANSFERASE FAMILY 1 PROTEIN"/>
    <property type="match status" value="1"/>
</dbReference>
<name>A0AAV0PGG8_9ROSI</name>
<dbReference type="EMBL" id="CAMGYJ010000009">
    <property type="protein sequence ID" value="CAI0469953.1"/>
    <property type="molecule type" value="Genomic_DNA"/>
</dbReference>
<evidence type="ECO:0000313" key="3">
    <source>
        <dbReference type="EMBL" id="CAI0469953.1"/>
    </source>
</evidence>